<dbReference type="InterPro" id="IPR036388">
    <property type="entry name" value="WH-like_DNA-bd_sf"/>
</dbReference>
<dbReference type="InterPro" id="IPR051815">
    <property type="entry name" value="Molybdate_resp_trans_reg"/>
</dbReference>
<evidence type="ECO:0000259" key="1">
    <source>
        <dbReference type="Pfam" id="PF00126"/>
    </source>
</evidence>
<dbReference type="PANTHER" id="PTHR30432">
    <property type="entry name" value="TRANSCRIPTIONAL REGULATOR MODE"/>
    <property type="match status" value="1"/>
</dbReference>
<dbReference type="GO" id="GO:0003700">
    <property type="term" value="F:DNA-binding transcription factor activity"/>
    <property type="evidence" value="ECO:0007669"/>
    <property type="project" value="InterPro"/>
</dbReference>
<dbReference type="InterPro" id="IPR000847">
    <property type="entry name" value="LysR_HTH_N"/>
</dbReference>
<evidence type="ECO:0000313" key="2">
    <source>
        <dbReference type="EMBL" id="RVQ65836.1"/>
    </source>
</evidence>
<reference evidence="2 3" key="1">
    <citation type="submission" date="2018-12" db="EMBL/GenBank/DDBJ databases">
        <title>Croceicoccus ponticola sp. nov., a lipolytic bacterium isolated from seawater.</title>
        <authorList>
            <person name="Yoon J.-H."/>
        </authorList>
    </citation>
    <scope>NUCLEOTIDE SEQUENCE [LARGE SCALE GENOMIC DNA]</scope>
    <source>
        <strain evidence="2 3">GM-16</strain>
    </source>
</reference>
<name>A0A437GVL8_9SPHN</name>
<dbReference type="AlphaFoldDB" id="A0A437GVL8"/>
<sequence length="133" mass="13801">MEVRLAVGLKIKVQLTCGGEIAMGPGKANLLDAIAREGSISAAARTMGMSYRRAWLLVDTMNRCWAQPLVVAQTGGGAQVTAAGGEVIDFYRAVQRQADGAGDGPEMAHLSRLIRDVPLPAKEAKGAKGAGPA</sequence>
<proteinExistence type="predicted"/>
<dbReference type="InterPro" id="IPR036390">
    <property type="entry name" value="WH_DNA-bd_sf"/>
</dbReference>
<accession>A0A437GVL8</accession>
<dbReference type="Proteomes" id="UP000283003">
    <property type="component" value="Unassembled WGS sequence"/>
</dbReference>
<dbReference type="EMBL" id="RXOL01000006">
    <property type="protein sequence ID" value="RVQ65836.1"/>
    <property type="molecule type" value="Genomic_DNA"/>
</dbReference>
<organism evidence="2 3">
    <name type="scientific">Croceicoccus ponticola</name>
    <dbReference type="NCBI Taxonomy" id="2217664"/>
    <lineage>
        <taxon>Bacteria</taxon>
        <taxon>Pseudomonadati</taxon>
        <taxon>Pseudomonadota</taxon>
        <taxon>Alphaproteobacteria</taxon>
        <taxon>Sphingomonadales</taxon>
        <taxon>Erythrobacteraceae</taxon>
        <taxon>Croceicoccus</taxon>
    </lineage>
</organism>
<dbReference type="OrthoDB" id="9800709at2"/>
<dbReference type="Gene3D" id="1.10.10.10">
    <property type="entry name" value="Winged helix-like DNA-binding domain superfamily/Winged helix DNA-binding domain"/>
    <property type="match status" value="1"/>
</dbReference>
<keyword evidence="3" id="KW-1185">Reference proteome</keyword>
<comment type="caution">
    <text evidence="2">The sequence shown here is derived from an EMBL/GenBank/DDBJ whole genome shotgun (WGS) entry which is preliminary data.</text>
</comment>
<dbReference type="PANTHER" id="PTHR30432:SF1">
    <property type="entry name" value="DNA-BINDING TRANSCRIPTIONAL DUAL REGULATOR MODE"/>
    <property type="match status" value="1"/>
</dbReference>
<evidence type="ECO:0000313" key="3">
    <source>
        <dbReference type="Proteomes" id="UP000283003"/>
    </source>
</evidence>
<dbReference type="SUPFAM" id="SSF46785">
    <property type="entry name" value="Winged helix' DNA-binding domain"/>
    <property type="match status" value="1"/>
</dbReference>
<protein>
    <submittedName>
        <fullName evidence="2">LysR family transcriptional regulator</fullName>
    </submittedName>
</protein>
<dbReference type="Pfam" id="PF00126">
    <property type="entry name" value="HTH_1"/>
    <property type="match status" value="1"/>
</dbReference>
<gene>
    <name evidence="2" type="ORF">EKN06_12870</name>
</gene>
<feature type="domain" description="HTH lysR-type" evidence="1">
    <location>
        <begin position="30"/>
        <end position="84"/>
    </location>
</feature>